<organism evidence="1">
    <name type="scientific">marine sediment metagenome</name>
    <dbReference type="NCBI Taxonomy" id="412755"/>
    <lineage>
        <taxon>unclassified sequences</taxon>
        <taxon>metagenomes</taxon>
        <taxon>ecological metagenomes</taxon>
    </lineage>
</organism>
<proteinExistence type="predicted"/>
<evidence type="ECO:0000313" key="1">
    <source>
        <dbReference type="EMBL" id="GAH31765.1"/>
    </source>
</evidence>
<protein>
    <recommendedName>
        <fullName evidence="2">Pyruvate ferredoxin oxidoreductase</fullName>
    </recommendedName>
</protein>
<dbReference type="EMBL" id="BARU01014235">
    <property type="protein sequence ID" value="GAH31765.1"/>
    <property type="molecule type" value="Genomic_DNA"/>
</dbReference>
<comment type="caution">
    <text evidence="1">The sequence shown here is derived from an EMBL/GenBank/DDBJ whole genome shotgun (WGS) entry which is preliminary data.</text>
</comment>
<gene>
    <name evidence="1" type="ORF">S03H2_25245</name>
</gene>
<reference evidence="1" key="1">
    <citation type="journal article" date="2014" name="Front. Microbiol.">
        <title>High frequency of phylogenetically diverse reductive dehalogenase-homologous genes in deep subseafloor sedimentary metagenomes.</title>
        <authorList>
            <person name="Kawai M."/>
            <person name="Futagami T."/>
            <person name="Toyoda A."/>
            <person name="Takaki Y."/>
            <person name="Nishi S."/>
            <person name="Hori S."/>
            <person name="Arai W."/>
            <person name="Tsubouchi T."/>
            <person name="Morono Y."/>
            <person name="Uchiyama I."/>
            <person name="Ito T."/>
            <person name="Fujiyama A."/>
            <person name="Inagaki F."/>
            <person name="Takami H."/>
        </authorList>
    </citation>
    <scope>NUCLEOTIDE SEQUENCE</scope>
    <source>
        <strain evidence="1">Expedition CK06-06</strain>
    </source>
</reference>
<feature type="non-terminal residue" evidence="1">
    <location>
        <position position="51"/>
    </location>
</feature>
<dbReference type="AlphaFoldDB" id="X1FGV9"/>
<name>X1FGV9_9ZZZZ</name>
<evidence type="ECO:0008006" key="2">
    <source>
        <dbReference type="Google" id="ProtNLM"/>
    </source>
</evidence>
<dbReference type="Gene3D" id="3.40.50.970">
    <property type="match status" value="1"/>
</dbReference>
<accession>X1FGV9</accession>
<sequence length="51" mass="5332">MEKHTISVPQLVAGEELFAPGHRACIGCGEALAVRLACKVLGRNSIVVSVT</sequence>